<keyword evidence="1" id="KW-0812">Transmembrane</keyword>
<sequence>MKYIGVTISVIAAIAFIIFACVLANAYKYKYKVNNTINVTGNAKKDFESDIVKWSATYSRKSMDLSHASEQLRQDRNLVKDFLVRQGIKEEEILFNAVNINRDFTYQTDGSGHSYNTFTGYSLTQTVSVESKDLNKVDNVSREISTLISEGLELSSNSPNYYYSKLEDLKLALIAEASQNAKLRAENIAKESGSRLGGLIKADLGIFQITGQNDNEEYSYGGVFNTTSRLKTANITVKASYGQ</sequence>
<dbReference type="AlphaFoldDB" id="A0A4U0H5L8"/>
<name>A0A4U0H5L8_9SPHI</name>
<dbReference type="PIRSF" id="PIRSF029033">
    <property type="entry name" value="UCP029033"/>
    <property type="match status" value="1"/>
</dbReference>
<protein>
    <submittedName>
        <fullName evidence="2">SIMPL domain-containing protein</fullName>
    </submittedName>
</protein>
<dbReference type="Pfam" id="PF04402">
    <property type="entry name" value="SIMPL"/>
    <property type="match status" value="1"/>
</dbReference>
<proteinExistence type="predicted"/>
<dbReference type="PANTHER" id="PTHR34387:SF2">
    <property type="entry name" value="SLR1258 PROTEIN"/>
    <property type="match status" value="1"/>
</dbReference>
<dbReference type="OrthoDB" id="9785289at2"/>
<organism evidence="2 3">
    <name type="scientific">Sphingobacterium alkalisoli</name>
    <dbReference type="NCBI Taxonomy" id="1874115"/>
    <lineage>
        <taxon>Bacteria</taxon>
        <taxon>Pseudomonadati</taxon>
        <taxon>Bacteroidota</taxon>
        <taxon>Sphingobacteriia</taxon>
        <taxon>Sphingobacteriales</taxon>
        <taxon>Sphingobacteriaceae</taxon>
        <taxon>Sphingobacterium</taxon>
    </lineage>
</organism>
<dbReference type="InterPro" id="IPR052022">
    <property type="entry name" value="26kDa_periplasmic_antigen"/>
</dbReference>
<evidence type="ECO:0000313" key="2">
    <source>
        <dbReference type="EMBL" id="TJY67000.1"/>
    </source>
</evidence>
<keyword evidence="1" id="KW-1133">Transmembrane helix</keyword>
<gene>
    <name evidence="2" type="ORF">FAZ19_08885</name>
</gene>
<reference evidence="2 3" key="1">
    <citation type="submission" date="2019-04" db="EMBL/GenBank/DDBJ databases">
        <title>Sphingobacterium olei sp. nov., isolated from oil-contaminated soil.</title>
        <authorList>
            <person name="Liu B."/>
        </authorList>
    </citation>
    <scope>NUCLEOTIDE SEQUENCE [LARGE SCALE GENOMIC DNA]</scope>
    <source>
        <strain evidence="2 3">Y3L14</strain>
    </source>
</reference>
<evidence type="ECO:0000256" key="1">
    <source>
        <dbReference type="SAM" id="Phobius"/>
    </source>
</evidence>
<comment type="caution">
    <text evidence="2">The sequence shown here is derived from an EMBL/GenBank/DDBJ whole genome shotgun (WGS) entry which is preliminary data.</text>
</comment>
<keyword evidence="1" id="KW-0472">Membrane</keyword>
<dbReference type="PANTHER" id="PTHR34387">
    <property type="entry name" value="SLR1258 PROTEIN"/>
    <property type="match status" value="1"/>
</dbReference>
<dbReference type="GO" id="GO:0006974">
    <property type="term" value="P:DNA damage response"/>
    <property type="evidence" value="ECO:0007669"/>
    <property type="project" value="TreeGrafter"/>
</dbReference>
<dbReference type="InterPro" id="IPR016907">
    <property type="entry name" value="UCP029033"/>
</dbReference>
<dbReference type="RefSeq" id="WP_136820349.1">
    <property type="nucleotide sequence ID" value="NZ_BMJX01000002.1"/>
</dbReference>
<dbReference type="Proteomes" id="UP000309872">
    <property type="component" value="Unassembled WGS sequence"/>
</dbReference>
<feature type="transmembrane region" description="Helical" evidence="1">
    <location>
        <begin position="6"/>
        <end position="27"/>
    </location>
</feature>
<accession>A0A4U0H5L8</accession>
<dbReference type="EMBL" id="SUKA01000002">
    <property type="protein sequence ID" value="TJY67000.1"/>
    <property type="molecule type" value="Genomic_DNA"/>
</dbReference>
<dbReference type="Gene3D" id="3.30.110.170">
    <property type="entry name" value="Protein of unknown function (DUF541), domain 1"/>
    <property type="match status" value="1"/>
</dbReference>
<dbReference type="InterPro" id="IPR007497">
    <property type="entry name" value="SIMPL/DUF541"/>
</dbReference>
<keyword evidence="3" id="KW-1185">Reference proteome</keyword>
<evidence type="ECO:0000313" key="3">
    <source>
        <dbReference type="Proteomes" id="UP000309872"/>
    </source>
</evidence>
<dbReference type="PROSITE" id="PS51257">
    <property type="entry name" value="PROKAR_LIPOPROTEIN"/>
    <property type="match status" value="1"/>
</dbReference>
<dbReference type="Gene3D" id="3.30.70.2970">
    <property type="entry name" value="Protein of unknown function (DUF541), domain 2"/>
    <property type="match status" value="1"/>
</dbReference>